<dbReference type="EMBL" id="CAKASE010000080">
    <property type="protein sequence ID" value="CAG9581617.1"/>
    <property type="molecule type" value="Genomic_DNA"/>
</dbReference>
<evidence type="ECO:0000313" key="2">
    <source>
        <dbReference type="Proteomes" id="UP000789524"/>
    </source>
</evidence>
<sequence>MGLSVDGGRPTLASNKEGPVCRMEIIDRWMIRSFGCRVKAVGRCSWFRVAGVTHMRGQAARKSFIDSRAPKECRGLCWRQNFL</sequence>
<name>A0A8J2R2B1_9NEOP</name>
<dbReference type="Proteomes" id="UP000789524">
    <property type="component" value="Unassembled WGS sequence"/>
</dbReference>
<proteinExistence type="predicted"/>
<dbReference type="AlphaFoldDB" id="A0A8J2R2B1"/>
<evidence type="ECO:0000313" key="1">
    <source>
        <dbReference type="EMBL" id="CAG9581617.1"/>
    </source>
</evidence>
<organism evidence="1 2">
    <name type="scientific">Danaus chrysippus</name>
    <name type="common">African queen</name>
    <dbReference type="NCBI Taxonomy" id="151541"/>
    <lineage>
        <taxon>Eukaryota</taxon>
        <taxon>Metazoa</taxon>
        <taxon>Ecdysozoa</taxon>
        <taxon>Arthropoda</taxon>
        <taxon>Hexapoda</taxon>
        <taxon>Insecta</taxon>
        <taxon>Pterygota</taxon>
        <taxon>Neoptera</taxon>
        <taxon>Endopterygota</taxon>
        <taxon>Lepidoptera</taxon>
        <taxon>Glossata</taxon>
        <taxon>Ditrysia</taxon>
        <taxon>Papilionoidea</taxon>
        <taxon>Nymphalidae</taxon>
        <taxon>Danainae</taxon>
        <taxon>Danaini</taxon>
        <taxon>Danaina</taxon>
        <taxon>Danaus</taxon>
        <taxon>Anosia</taxon>
    </lineage>
</organism>
<keyword evidence="2" id="KW-1185">Reference proteome</keyword>
<gene>
    <name evidence="1" type="ORF">DCHRY22_LOCUS14184</name>
</gene>
<protein>
    <submittedName>
        <fullName evidence="1">(African queen) hypothetical protein</fullName>
    </submittedName>
</protein>
<accession>A0A8J2R2B1</accession>
<comment type="caution">
    <text evidence="1">The sequence shown here is derived from an EMBL/GenBank/DDBJ whole genome shotgun (WGS) entry which is preliminary data.</text>
</comment>
<reference evidence="1" key="1">
    <citation type="submission" date="2021-09" db="EMBL/GenBank/DDBJ databases">
        <authorList>
            <person name="Martin H S."/>
        </authorList>
    </citation>
    <scope>NUCLEOTIDE SEQUENCE</scope>
</reference>